<keyword evidence="4" id="KW-1185">Reference proteome</keyword>
<evidence type="ECO:0000256" key="1">
    <source>
        <dbReference type="SAM" id="MobiDB-lite"/>
    </source>
</evidence>
<evidence type="ECO:0000313" key="4">
    <source>
        <dbReference type="Proteomes" id="UP000076532"/>
    </source>
</evidence>
<feature type="transmembrane region" description="Helical" evidence="2">
    <location>
        <begin position="74"/>
        <end position="94"/>
    </location>
</feature>
<protein>
    <recommendedName>
        <fullName evidence="5">STE3-domain-containing protein</fullName>
    </recommendedName>
</protein>
<feature type="transmembrane region" description="Helical" evidence="2">
    <location>
        <begin position="35"/>
        <end position="58"/>
    </location>
</feature>
<reference evidence="3 4" key="1">
    <citation type="journal article" date="2016" name="Mol. Biol. Evol.">
        <title>Comparative Genomics of Early-Diverging Mushroom-Forming Fungi Provides Insights into the Origins of Lignocellulose Decay Capabilities.</title>
        <authorList>
            <person name="Nagy L.G."/>
            <person name="Riley R."/>
            <person name="Tritt A."/>
            <person name="Adam C."/>
            <person name="Daum C."/>
            <person name="Floudas D."/>
            <person name="Sun H."/>
            <person name="Yadav J.S."/>
            <person name="Pangilinan J."/>
            <person name="Larsson K.H."/>
            <person name="Matsuura K."/>
            <person name="Barry K."/>
            <person name="Labutti K."/>
            <person name="Kuo R."/>
            <person name="Ohm R.A."/>
            <person name="Bhattacharya S.S."/>
            <person name="Shirouzu T."/>
            <person name="Yoshinaga Y."/>
            <person name="Martin F.M."/>
            <person name="Grigoriev I.V."/>
            <person name="Hibbett D.S."/>
        </authorList>
    </citation>
    <scope>NUCLEOTIDE SEQUENCE [LARGE SCALE GENOMIC DNA]</scope>
    <source>
        <strain evidence="3 4">CBS 109695</strain>
    </source>
</reference>
<feature type="compositionally biased region" description="Low complexity" evidence="1">
    <location>
        <begin position="256"/>
        <end position="269"/>
    </location>
</feature>
<name>A0A166PXC4_9AGAM</name>
<dbReference type="EMBL" id="KV417514">
    <property type="protein sequence ID" value="KZP26548.1"/>
    <property type="molecule type" value="Genomic_DNA"/>
</dbReference>
<feature type="transmembrane region" description="Helical" evidence="2">
    <location>
        <begin position="115"/>
        <end position="140"/>
    </location>
</feature>
<dbReference type="AlphaFoldDB" id="A0A166PXC4"/>
<dbReference type="OrthoDB" id="3256745at2759"/>
<evidence type="ECO:0000256" key="2">
    <source>
        <dbReference type="SAM" id="Phobius"/>
    </source>
</evidence>
<dbReference type="Proteomes" id="UP000076532">
    <property type="component" value="Unassembled WGS sequence"/>
</dbReference>
<keyword evidence="2" id="KW-0812">Transmembrane</keyword>
<sequence>MLDHSVKLAWMILCTLGAISTWPVLWALAKVTGCWWIPITFGSALSVAVLSFDLGLIWDLNPYEFPVSFCLTQMFLVNISVFVMCGVVTAWYYAALSAAIWPSMNEQALRWRPSFMFLVVVLPIVSTTLQMTFTIKYGAYKQLGYDGTLCDVTEPLWPKLFGYGALPLLLVIPCIVFTAYTLPKLQCMNKVHRRIWDDMANEVQFDEPAALPKTIRLGELSTRAKQAGSGGRPDGHRVGDSSTLRDTHTFKHDHGSSSGHSSVDSGAGSLVVPTSHANEVDVSSYGNAPVPAFPDMPPPPTTLLIGQIWRLLLFLL</sequence>
<feature type="transmembrane region" description="Helical" evidence="2">
    <location>
        <begin position="6"/>
        <end position="28"/>
    </location>
</feature>
<dbReference type="STRING" id="436010.A0A166PXC4"/>
<accession>A0A166PXC4</accession>
<organism evidence="3 4">
    <name type="scientific">Athelia psychrophila</name>
    <dbReference type="NCBI Taxonomy" id="1759441"/>
    <lineage>
        <taxon>Eukaryota</taxon>
        <taxon>Fungi</taxon>
        <taxon>Dikarya</taxon>
        <taxon>Basidiomycota</taxon>
        <taxon>Agaricomycotina</taxon>
        <taxon>Agaricomycetes</taxon>
        <taxon>Agaricomycetidae</taxon>
        <taxon>Atheliales</taxon>
        <taxon>Atheliaceae</taxon>
        <taxon>Athelia</taxon>
    </lineage>
</organism>
<proteinExistence type="predicted"/>
<evidence type="ECO:0008006" key="5">
    <source>
        <dbReference type="Google" id="ProtNLM"/>
    </source>
</evidence>
<gene>
    <name evidence="3" type="ORF">FIBSPDRAFT_1040792</name>
</gene>
<feature type="region of interest" description="Disordered" evidence="1">
    <location>
        <begin position="222"/>
        <end position="270"/>
    </location>
</feature>
<keyword evidence="2" id="KW-0472">Membrane</keyword>
<feature type="compositionally biased region" description="Basic and acidic residues" evidence="1">
    <location>
        <begin position="233"/>
        <end position="255"/>
    </location>
</feature>
<feature type="transmembrane region" description="Helical" evidence="2">
    <location>
        <begin position="160"/>
        <end position="182"/>
    </location>
</feature>
<evidence type="ECO:0000313" key="3">
    <source>
        <dbReference type="EMBL" id="KZP26548.1"/>
    </source>
</evidence>
<keyword evidence="2" id="KW-1133">Transmembrane helix</keyword>